<proteinExistence type="inferred from homology"/>
<keyword evidence="4" id="KW-0255">Endonuclease</keyword>
<dbReference type="SUPFAM" id="SSF54786">
    <property type="entry name" value="YcfA/nrd intein domain"/>
    <property type="match status" value="1"/>
</dbReference>
<evidence type="ECO:0000313" key="8">
    <source>
        <dbReference type="EMBL" id="EAM48533.1"/>
    </source>
</evidence>
<dbReference type="Proteomes" id="UP000003922">
    <property type="component" value="Unassembled WGS sequence"/>
</dbReference>
<comment type="caution">
    <text evidence="8">The sequence shown here is derived from an EMBL/GenBank/DDBJ whole genome shotgun (WGS) entry which is preliminary data.</text>
</comment>
<sequence>MPSAISRRNLIKKFKSLGYTGPYSGKKKHQFMTKGSQKIRIPNPHGSQDISIDLVKEILKQADISNEDWDNA</sequence>
<reference evidence="8" key="2">
    <citation type="submission" date="2005-06" db="EMBL/GenBank/DDBJ databases">
        <title>Sequencing of the draft genome and assembly of Crocosphaera watsonii WH 8501.</title>
        <authorList>
            <consortium name="US DOE Joint Genome Institute (JGI-PGF)"/>
            <person name="Copeland A."/>
            <person name="Lucas S."/>
            <person name="Lapidus A."/>
            <person name="Barry K."/>
            <person name="Detter C."/>
            <person name="Glavina T."/>
            <person name="Hammon N."/>
            <person name="Israni S."/>
            <person name="Pitluck S."/>
            <person name="Richardson P."/>
        </authorList>
    </citation>
    <scope>NUCLEOTIDE SEQUENCE [LARGE SCALE GENOMIC DNA]</scope>
    <source>
        <strain evidence="8">WH 8501</strain>
    </source>
</reference>
<accession>Q4BXB3</accession>
<protein>
    <recommendedName>
        <fullName evidence="10">YcfA-like</fullName>
    </recommendedName>
</protein>
<evidence type="ECO:0000256" key="5">
    <source>
        <dbReference type="ARBA" id="ARBA00022801"/>
    </source>
</evidence>
<keyword evidence="7" id="KW-0346">Stress response</keyword>
<dbReference type="InterPro" id="IPR012933">
    <property type="entry name" value="HicA_mRNA_interferase"/>
</dbReference>
<dbReference type="GO" id="GO:0004519">
    <property type="term" value="F:endonuclease activity"/>
    <property type="evidence" value="ECO:0007669"/>
    <property type="project" value="UniProtKB-KW"/>
</dbReference>
<reference evidence="8" key="1">
    <citation type="submission" date="2004-02" db="EMBL/GenBank/DDBJ databases">
        <authorList>
            <consortium name="DOE Joint Genome Institute"/>
        </authorList>
    </citation>
    <scope>NUCLEOTIDE SEQUENCE [LARGE SCALE GENOMIC DNA]</scope>
    <source>
        <strain evidence="8">WH 8501</strain>
    </source>
</reference>
<keyword evidence="9" id="KW-1185">Reference proteome</keyword>
<evidence type="ECO:0000256" key="1">
    <source>
        <dbReference type="ARBA" id="ARBA00006620"/>
    </source>
</evidence>
<evidence type="ECO:0000256" key="3">
    <source>
        <dbReference type="ARBA" id="ARBA00022722"/>
    </source>
</evidence>
<organism evidence="8 9">
    <name type="scientific">Crocosphaera watsonii WH 8501</name>
    <dbReference type="NCBI Taxonomy" id="165597"/>
    <lineage>
        <taxon>Bacteria</taxon>
        <taxon>Bacillati</taxon>
        <taxon>Cyanobacteriota</taxon>
        <taxon>Cyanophyceae</taxon>
        <taxon>Oscillatoriophycideae</taxon>
        <taxon>Chroococcales</taxon>
        <taxon>Aphanothecaceae</taxon>
        <taxon>Crocosphaera</taxon>
    </lineage>
</organism>
<reference evidence="8" key="3">
    <citation type="submission" date="2016-12" db="EMBL/GenBank/DDBJ databases">
        <title>Annotation of the draft genome assembly of Crocosphaera watsonii WH 8501.</title>
        <authorList>
            <consortium name="US DOE Joint Genome Institute (JGI-ORNL)"/>
            <person name="Larimer F."/>
            <person name="Land M."/>
        </authorList>
    </citation>
    <scope>NUCLEOTIDE SEQUENCE</scope>
    <source>
        <strain evidence="8">WH 8501</strain>
    </source>
</reference>
<keyword evidence="5" id="KW-0378">Hydrolase</keyword>
<dbReference type="InterPro" id="IPR038570">
    <property type="entry name" value="HicA_sf"/>
</dbReference>
<dbReference type="GO" id="GO:0016787">
    <property type="term" value="F:hydrolase activity"/>
    <property type="evidence" value="ECO:0007669"/>
    <property type="project" value="UniProtKB-KW"/>
</dbReference>
<keyword evidence="2" id="KW-1277">Toxin-antitoxin system</keyword>
<keyword evidence="3" id="KW-0540">Nuclease</keyword>
<evidence type="ECO:0008006" key="10">
    <source>
        <dbReference type="Google" id="ProtNLM"/>
    </source>
</evidence>
<comment type="similarity">
    <text evidence="1">Belongs to the HicA mRNA interferase family.</text>
</comment>
<dbReference type="KEGG" id="cwa:CwatDRAFT_1530"/>
<dbReference type="EMBL" id="AADV02000136">
    <property type="protein sequence ID" value="EAM48533.1"/>
    <property type="molecule type" value="Genomic_DNA"/>
</dbReference>
<name>Q4BXB3_CROWT</name>
<keyword evidence="6" id="KW-0694">RNA-binding</keyword>
<gene>
    <name evidence="8" type="ORF">CwatDRAFT_1530</name>
</gene>
<dbReference type="GO" id="GO:0003729">
    <property type="term" value="F:mRNA binding"/>
    <property type="evidence" value="ECO:0007669"/>
    <property type="project" value="InterPro"/>
</dbReference>
<dbReference type="OrthoDB" id="7065165at2"/>
<dbReference type="RefSeq" id="WP_007307678.1">
    <property type="nucleotide sequence ID" value="NZ_AADV02000136.1"/>
</dbReference>
<dbReference type="Pfam" id="PF07927">
    <property type="entry name" value="HicA_toxin"/>
    <property type="match status" value="1"/>
</dbReference>
<evidence type="ECO:0000313" key="9">
    <source>
        <dbReference type="Proteomes" id="UP000003922"/>
    </source>
</evidence>
<evidence type="ECO:0000256" key="2">
    <source>
        <dbReference type="ARBA" id="ARBA00022649"/>
    </source>
</evidence>
<evidence type="ECO:0000256" key="7">
    <source>
        <dbReference type="ARBA" id="ARBA00023016"/>
    </source>
</evidence>
<dbReference type="Gene3D" id="3.30.920.30">
    <property type="entry name" value="Hypothetical protein"/>
    <property type="match status" value="1"/>
</dbReference>
<evidence type="ECO:0000256" key="6">
    <source>
        <dbReference type="ARBA" id="ARBA00022884"/>
    </source>
</evidence>
<evidence type="ECO:0000256" key="4">
    <source>
        <dbReference type="ARBA" id="ARBA00022759"/>
    </source>
</evidence>
<dbReference type="AlphaFoldDB" id="Q4BXB3"/>